<dbReference type="GO" id="GO:0000786">
    <property type="term" value="C:nucleosome"/>
    <property type="evidence" value="ECO:0007669"/>
    <property type="project" value="InterPro"/>
</dbReference>
<name>A0AAD4SL35_9MAGN</name>
<organism evidence="1 2">
    <name type="scientific">Papaver atlanticum</name>
    <dbReference type="NCBI Taxonomy" id="357466"/>
    <lineage>
        <taxon>Eukaryota</taxon>
        <taxon>Viridiplantae</taxon>
        <taxon>Streptophyta</taxon>
        <taxon>Embryophyta</taxon>
        <taxon>Tracheophyta</taxon>
        <taxon>Spermatophyta</taxon>
        <taxon>Magnoliopsida</taxon>
        <taxon>Ranunculales</taxon>
        <taxon>Papaveraceae</taxon>
        <taxon>Papaveroideae</taxon>
        <taxon>Papaver</taxon>
    </lineage>
</organism>
<reference evidence="1" key="1">
    <citation type="submission" date="2022-04" db="EMBL/GenBank/DDBJ databases">
        <title>A functionally conserved STORR gene fusion in Papaver species that diverged 16.8 million years ago.</title>
        <authorList>
            <person name="Catania T."/>
        </authorList>
    </citation>
    <scope>NUCLEOTIDE SEQUENCE</scope>
    <source>
        <strain evidence="1">S-188037</strain>
    </source>
</reference>
<sequence>MSCDILQVIVSGKLSSSSCKVDEVQGWYMASSEMARTKQTARKSTGEKAPGKQLATKASLIPEECEIADQETSTPVREIAQDLKTNWRFQSHAVLSVDLADSFLLLHMLVVFRSTPLCHIFPTTTKSLYIPICIVQVHCWVLYGRIPGWEGALIPLVEGTKGEDNISLSVKEHVGRAGADFGRLKVMNIV</sequence>
<comment type="caution">
    <text evidence="1">The sequence shown here is derived from an EMBL/GenBank/DDBJ whole genome shotgun (WGS) entry which is preliminary data.</text>
</comment>
<dbReference type="InterPro" id="IPR000164">
    <property type="entry name" value="Histone_H3/CENP-A"/>
</dbReference>
<dbReference type="GO" id="GO:0030527">
    <property type="term" value="F:structural constituent of chromatin"/>
    <property type="evidence" value="ECO:0007669"/>
    <property type="project" value="InterPro"/>
</dbReference>
<dbReference type="Proteomes" id="UP001202328">
    <property type="component" value="Unassembled WGS sequence"/>
</dbReference>
<keyword evidence="2" id="KW-1185">Reference proteome</keyword>
<dbReference type="PRINTS" id="PR00622">
    <property type="entry name" value="HISTONEH3"/>
</dbReference>
<accession>A0AAD4SL35</accession>
<dbReference type="GO" id="GO:0003677">
    <property type="term" value="F:DNA binding"/>
    <property type="evidence" value="ECO:0007669"/>
    <property type="project" value="InterPro"/>
</dbReference>
<dbReference type="EMBL" id="JAJJMB010010184">
    <property type="protein sequence ID" value="KAI3910575.1"/>
    <property type="molecule type" value="Genomic_DNA"/>
</dbReference>
<gene>
    <name evidence="1" type="ORF">MKW98_027857</name>
</gene>
<protein>
    <submittedName>
        <fullName evidence="1">Uncharacterized protein</fullName>
    </submittedName>
</protein>
<dbReference type="AlphaFoldDB" id="A0AAD4SL35"/>
<proteinExistence type="predicted"/>
<evidence type="ECO:0000313" key="2">
    <source>
        <dbReference type="Proteomes" id="UP001202328"/>
    </source>
</evidence>
<evidence type="ECO:0000313" key="1">
    <source>
        <dbReference type="EMBL" id="KAI3910575.1"/>
    </source>
</evidence>